<protein>
    <submittedName>
        <fullName evidence="1">Uncharacterized protein</fullName>
    </submittedName>
</protein>
<dbReference type="Proteomes" id="UP000253551">
    <property type="component" value="Unassembled WGS sequence"/>
</dbReference>
<keyword evidence="2" id="KW-1185">Reference proteome</keyword>
<evidence type="ECO:0000313" key="2">
    <source>
        <dbReference type="Proteomes" id="UP000253551"/>
    </source>
</evidence>
<name>A0A367IIH9_RHIST</name>
<dbReference type="AlphaFoldDB" id="A0A367IIH9"/>
<accession>A0A367IIH9</accession>
<reference evidence="1 2" key="1">
    <citation type="journal article" date="2018" name="G3 (Bethesda)">
        <title>Phylogenetic and Phylogenomic Definition of Rhizopus Species.</title>
        <authorList>
            <person name="Gryganskyi A.P."/>
            <person name="Golan J."/>
            <person name="Dolatabadi S."/>
            <person name="Mondo S."/>
            <person name="Robb S."/>
            <person name="Idnurm A."/>
            <person name="Muszewska A."/>
            <person name="Steczkiewicz K."/>
            <person name="Masonjones S."/>
            <person name="Liao H.L."/>
            <person name="Gajdeczka M.T."/>
            <person name="Anike F."/>
            <person name="Vuek A."/>
            <person name="Anishchenko I.M."/>
            <person name="Voigt K."/>
            <person name="de Hoog G.S."/>
            <person name="Smith M.E."/>
            <person name="Heitman J."/>
            <person name="Vilgalys R."/>
            <person name="Stajich J.E."/>
        </authorList>
    </citation>
    <scope>NUCLEOTIDE SEQUENCE [LARGE SCALE GENOMIC DNA]</scope>
    <source>
        <strain evidence="1 2">LSU 92-RS-03</strain>
    </source>
</reference>
<comment type="caution">
    <text evidence="1">The sequence shown here is derived from an EMBL/GenBank/DDBJ whole genome shotgun (WGS) entry which is preliminary data.</text>
</comment>
<dbReference type="EMBL" id="PJQM01008048">
    <property type="protein sequence ID" value="RCH77480.1"/>
    <property type="molecule type" value="Genomic_DNA"/>
</dbReference>
<evidence type="ECO:0000313" key="1">
    <source>
        <dbReference type="EMBL" id="RCH77480.1"/>
    </source>
</evidence>
<proteinExistence type="predicted"/>
<dbReference type="OrthoDB" id="2213717at2759"/>
<organism evidence="1 2">
    <name type="scientific">Rhizopus stolonifer</name>
    <name type="common">Rhizopus nigricans</name>
    <dbReference type="NCBI Taxonomy" id="4846"/>
    <lineage>
        <taxon>Eukaryota</taxon>
        <taxon>Fungi</taxon>
        <taxon>Fungi incertae sedis</taxon>
        <taxon>Mucoromycota</taxon>
        <taxon>Mucoromycotina</taxon>
        <taxon>Mucoromycetes</taxon>
        <taxon>Mucorales</taxon>
        <taxon>Mucorineae</taxon>
        <taxon>Rhizopodaceae</taxon>
        <taxon>Rhizopus</taxon>
    </lineage>
</organism>
<gene>
    <name evidence="1" type="ORF">CU098_006532</name>
</gene>
<feature type="non-terminal residue" evidence="1">
    <location>
        <position position="1"/>
    </location>
</feature>
<sequence length="95" mass="11019">TAQEELLQRIVMKKMKNSTNLTNYRGLHPTPFELNPEDENLENRMAVIIERVVKVRALKLRLSNSYKVYTEDQKTLFLCNLKVKFFSAAKSGVSE</sequence>